<comment type="similarity">
    <text evidence="1 7">Belongs to the transcriptional regulatory CopG/NikR family.</text>
</comment>
<keyword evidence="6 7" id="KW-0804">Transcription</keyword>
<keyword evidence="5 7" id="KW-0238">DNA-binding</keyword>
<keyword evidence="3 7" id="KW-0479">Metal-binding</keyword>
<dbReference type="PANTHER" id="PTHR34719:SF2">
    <property type="entry name" value="NICKEL-RESPONSIVE REGULATOR"/>
    <property type="match status" value="1"/>
</dbReference>
<sequence length="151" mass="17608">MRRITISVEDKLAEQFDELIEGHGYQTRSEAFRDLLRGRLEVERKNTNEAQHCVANVSYIYNHHERELASRVAMLQHDHHDICVSTMHVHLDHHNCLETLVLRGRYREVSAFANSLIAQSGVRHGNIHIVPVDMETPSSRQHTHFHYQPKT</sequence>
<dbReference type="Pfam" id="PF08753">
    <property type="entry name" value="NikR_C"/>
    <property type="match status" value="1"/>
</dbReference>
<organism evidence="10 11">
    <name type="scientific">Noviherbaspirillum suwonense</name>
    <dbReference type="NCBI Taxonomy" id="1224511"/>
    <lineage>
        <taxon>Bacteria</taxon>
        <taxon>Pseudomonadati</taxon>
        <taxon>Pseudomonadota</taxon>
        <taxon>Betaproteobacteria</taxon>
        <taxon>Burkholderiales</taxon>
        <taxon>Oxalobacteraceae</taxon>
        <taxon>Noviherbaspirillum</taxon>
    </lineage>
</organism>
<dbReference type="InterPro" id="IPR045865">
    <property type="entry name" value="ACT-like_dom_sf"/>
</dbReference>
<feature type="domain" description="Ribbon-helix-helix protein CopG" evidence="8">
    <location>
        <begin position="2"/>
        <end position="41"/>
    </location>
</feature>
<evidence type="ECO:0000259" key="8">
    <source>
        <dbReference type="Pfam" id="PF01402"/>
    </source>
</evidence>
<feature type="binding site" evidence="7">
    <location>
        <position position="88"/>
    </location>
    <ligand>
        <name>Ni(2+)</name>
        <dbReference type="ChEBI" id="CHEBI:49786"/>
    </ligand>
</feature>
<dbReference type="RefSeq" id="WP_283443149.1">
    <property type="nucleotide sequence ID" value="NZ_FXUL01000011.1"/>
</dbReference>
<proteinExistence type="inferred from homology"/>
<comment type="caution">
    <text evidence="10">The sequence shown here is derived from an EMBL/GenBank/DDBJ whole genome shotgun (WGS) entry which is preliminary data.</text>
</comment>
<comment type="cofactor">
    <cofactor evidence="7">
        <name>Ni(2+)</name>
        <dbReference type="ChEBI" id="CHEBI:49786"/>
    </cofactor>
    <text evidence="7">Binds 1 nickel ion per subunit.</text>
</comment>
<evidence type="ECO:0000313" key="11">
    <source>
        <dbReference type="Proteomes" id="UP001158049"/>
    </source>
</evidence>
<evidence type="ECO:0000313" key="10">
    <source>
        <dbReference type="EMBL" id="SMP66079.1"/>
    </source>
</evidence>
<feature type="binding site" evidence="7">
    <location>
        <position position="77"/>
    </location>
    <ligand>
        <name>Ni(2+)</name>
        <dbReference type="ChEBI" id="CHEBI:49786"/>
    </ligand>
</feature>
<dbReference type="NCBIfam" id="NF002169">
    <property type="entry name" value="PRK01002.1"/>
    <property type="match status" value="1"/>
</dbReference>
<evidence type="ECO:0000259" key="9">
    <source>
        <dbReference type="Pfam" id="PF08753"/>
    </source>
</evidence>
<dbReference type="NCBIfam" id="NF003381">
    <property type="entry name" value="PRK04460.1"/>
    <property type="match status" value="1"/>
</dbReference>
<accession>A0ABY1QEH9</accession>
<comment type="function">
    <text evidence="7">Transcriptional regulator.</text>
</comment>
<evidence type="ECO:0000256" key="3">
    <source>
        <dbReference type="ARBA" id="ARBA00022723"/>
    </source>
</evidence>
<feature type="binding site" evidence="7">
    <location>
        <position position="96"/>
    </location>
    <ligand>
        <name>Ni(2+)</name>
        <dbReference type="ChEBI" id="CHEBI:49786"/>
    </ligand>
</feature>
<evidence type="ECO:0000256" key="6">
    <source>
        <dbReference type="ARBA" id="ARBA00023163"/>
    </source>
</evidence>
<feature type="domain" description="Transcription factor NikR nickel binding C-terminal" evidence="9">
    <location>
        <begin position="54"/>
        <end position="129"/>
    </location>
</feature>
<dbReference type="CDD" id="cd22231">
    <property type="entry name" value="RHH_NikR_HicB-like"/>
    <property type="match status" value="1"/>
</dbReference>
<keyword evidence="11" id="KW-1185">Reference proteome</keyword>
<dbReference type="PANTHER" id="PTHR34719">
    <property type="entry name" value="NICKEL-RESPONSIVE REGULATOR"/>
    <property type="match status" value="1"/>
</dbReference>
<name>A0ABY1QEH9_9BURK</name>
<evidence type="ECO:0000256" key="1">
    <source>
        <dbReference type="ARBA" id="ARBA00008478"/>
    </source>
</evidence>
<dbReference type="HAMAP" id="MF_00476">
    <property type="entry name" value="NikR"/>
    <property type="match status" value="1"/>
</dbReference>
<dbReference type="SUPFAM" id="SSF55021">
    <property type="entry name" value="ACT-like"/>
    <property type="match status" value="1"/>
</dbReference>
<dbReference type="InterPro" id="IPR010985">
    <property type="entry name" value="Ribbon_hlx_hlx"/>
</dbReference>
<dbReference type="EMBL" id="FXUL01000011">
    <property type="protein sequence ID" value="SMP66079.1"/>
    <property type="molecule type" value="Genomic_DNA"/>
</dbReference>
<dbReference type="InterPro" id="IPR013321">
    <property type="entry name" value="Arc_rbn_hlx_hlx"/>
</dbReference>
<dbReference type="InterPro" id="IPR014864">
    <property type="entry name" value="TF_NikR_Ni-bd_C"/>
</dbReference>
<evidence type="ECO:0000256" key="7">
    <source>
        <dbReference type="HAMAP-Rule" id="MF_00476"/>
    </source>
</evidence>
<evidence type="ECO:0000256" key="4">
    <source>
        <dbReference type="ARBA" id="ARBA00023015"/>
    </source>
</evidence>
<evidence type="ECO:0000256" key="2">
    <source>
        <dbReference type="ARBA" id="ARBA00022596"/>
    </source>
</evidence>
<reference evidence="10 11" key="1">
    <citation type="submission" date="2017-05" db="EMBL/GenBank/DDBJ databases">
        <authorList>
            <person name="Varghese N."/>
            <person name="Submissions S."/>
        </authorList>
    </citation>
    <scope>NUCLEOTIDE SEQUENCE [LARGE SCALE GENOMIC DNA]</scope>
    <source>
        <strain evidence="10 11">DSM 26001</strain>
    </source>
</reference>
<evidence type="ECO:0000256" key="5">
    <source>
        <dbReference type="ARBA" id="ARBA00023125"/>
    </source>
</evidence>
<dbReference type="InterPro" id="IPR022988">
    <property type="entry name" value="Ni_resp_reg_NikR"/>
</dbReference>
<dbReference type="Gene3D" id="1.10.1220.10">
    <property type="entry name" value="Met repressor-like"/>
    <property type="match status" value="1"/>
</dbReference>
<protein>
    <recommendedName>
        <fullName evidence="7">Putative nickel-responsive regulator</fullName>
    </recommendedName>
</protein>
<gene>
    <name evidence="10" type="ORF">SAMN06295970_111118</name>
</gene>
<feature type="binding site" evidence="7">
    <location>
        <position position="90"/>
    </location>
    <ligand>
        <name>Ni(2+)</name>
        <dbReference type="ChEBI" id="CHEBI:49786"/>
    </ligand>
</feature>
<dbReference type="InterPro" id="IPR002145">
    <property type="entry name" value="CopG"/>
</dbReference>
<dbReference type="Proteomes" id="UP001158049">
    <property type="component" value="Unassembled WGS sequence"/>
</dbReference>
<dbReference type="InterPro" id="IPR027271">
    <property type="entry name" value="Acetolactate_synth/TF_NikR_C"/>
</dbReference>
<dbReference type="InterPro" id="IPR050192">
    <property type="entry name" value="CopG/NikR_regulator"/>
</dbReference>
<dbReference type="Gene3D" id="3.30.70.1150">
    <property type="entry name" value="ACT-like. Chain A, domain 2"/>
    <property type="match status" value="1"/>
</dbReference>
<dbReference type="NCBIfam" id="NF002815">
    <property type="entry name" value="PRK02967.1"/>
    <property type="match status" value="1"/>
</dbReference>
<keyword evidence="4 7" id="KW-0805">Transcription regulation</keyword>
<dbReference type="SUPFAM" id="SSF47598">
    <property type="entry name" value="Ribbon-helix-helix"/>
    <property type="match status" value="1"/>
</dbReference>
<dbReference type="Pfam" id="PF01402">
    <property type="entry name" value="RHH_1"/>
    <property type="match status" value="1"/>
</dbReference>
<keyword evidence="2 7" id="KW-0533">Nickel</keyword>